<dbReference type="InterPro" id="IPR031416">
    <property type="entry name" value="Med26_C"/>
</dbReference>
<dbReference type="GO" id="GO:0010628">
    <property type="term" value="P:positive regulation of gene expression"/>
    <property type="evidence" value="ECO:0007669"/>
    <property type="project" value="TreeGrafter"/>
</dbReference>
<proteinExistence type="evidence at transcript level"/>
<dbReference type="Pfam" id="PF15693">
    <property type="entry name" value="Med26_C"/>
    <property type="match status" value="1"/>
</dbReference>
<evidence type="ECO:0000313" key="3">
    <source>
        <dbReference type="EMBL" id="JAB84464.1"/>
    </source>
</evidence>
<feature type="domain" description="Mediator complex subunit 26 C-terminal" evidence="2">
    <location>
        <begin position="29"/>
        <end position="159"/>
    </location>
</feature>
<dbReference type="InterPro" id="IPR042376">
    <property type="entry name" value="MED26"/>
</dbReference>
<dbReference type="PANTHER" id="PTHR15201:SF1">
    <property type="entry name" value="MEDIATOR OF RNA POLYMERASE II TRANSCRIPTION SUBUNIT 26"/>
    <property type="match status" value="1"/>
</dbReference>
<evidence type="ECO:0000256" key="1">
    <source>
        <dbReference type="SAM" id="MobiDB-lite"/>
    </source>
</evidence>
<dbReference type="PANTHER" id="PTHR15201">
    <property type="entry name" value="CRSP70"/>
    <property type="match status" value="1"/>
</dbReference>
<dbReference type="GO" id="GO:0003712">
    <property type="term" value="F:transcription coregulator activity"/>
    <property type="evidence" value="ECO:0007669"/>
    <property type="project" value="TreeGrafter"/>
</dbReference>
<feature type="region of interest" description="Disordered" evidence="1">
    <location>
        <begin position="1"/>
        <end position="111"/>
    </location>
</feature>
<dbReference type="GO" id="GO:0006357">
    <property type="term" value="P:regulation of transcription by RNA polymerase II"/>
    <property type="evidence" value="ECO:0007669"/>
    <property type="project" value="InterPro"/>
</dbReference>
<feature type="compositionally biased region" description="Basic and acidic residues" evidence="1">
    <location>
        <begin position="48"/>
        <end position="62"/>
    </location>
</feature>
<feature type="compositionally biased region" description="Basic and acidic residues" evidence="1">
    <location>
        <begin position="69"/>
        <end position="78"/>
    </location>
</feature>
<organism evidence="3">
    <name type="scientific">Ixodes ricinus</name>
    <name type="common">Common tick</name>
    <name type="synonym">Acarus ricinus</name>
    <dbReference type="NCBI Taxonomy" id="34613"/>
    <lineage>
        <taxon>Eukaryota</taxon>
        <taxon>Metazoa</taxon>
        <taxon>Ecdysozoa</taxon>
        <taxon>Arthropoda</taxon>
        <taxon>Chelicerata</taxon>
        <taxon>Arachnida</taxon>
        <taxon>Acari</taxon>
        <taxon>Parasitiformes</taxon>
        <taxon>Ixodida</taxon>
        <taxon>Ixodoidea</taxon>
        <taxon>Ixodidae</taxon>
        <taxon>Ixodinae</taxon>
        <taxon>Ixodes</taxon>
    </lineage>
</organism>
<sequence length="163" mass="18449">SRGDNDGVEVTEEESSEGHLENDDESEGPKVCTEGDLEEDAESEEPEHEVISETLENKKIGYEDDESETKDSVRRTTELDEEPKEETTDETSAEEEEEEEEDAPRPPMEVTPAVEERFAAERWEFVNGVYDHGGAWRGWEEVTTAESLGGDVLHILPYVNTDW</sequence>
<feature type="compositionally biased region" description="Acidic residues" evidence="1">
    <location>
        <begin position="35"/>
        <end position="47"/>
    </location>
</feature>
<feature type="non-terminal residue" evidence="3">
    <location>
        <position position="1"/>
    </location>
</feature>
<evidence type="ECO:0000259" key="2">
    <source>
        <dbReference type="Pfam" id="PF15693"/>
    </source>
</evidence>
<name>V5HZU4_IXORI</name>
<reference evidence="3" key="1">
    <citation type="journal article" date="2015" name="Sci. Rep.">
        <title>Tissue- and time-dependent transcription in Ixodes ricinus salivary glands and midguts when blood feeding on the vertebrate host.</title>
        <authorList>
            <person name="Kotsyfakis M."/>
            <person name="Schwarz A."/>
            <person name="Erhart J."/>
            <person name="Ribeiro J.M."/>
        </authorList>
    </citation>
    <scope>NUCLEOTIDE SEQUENCE</scope>
    <source>
        <tissue evidence="3">Salivary gland and midgut</tissue>
    </source>
</reference>
<feature type="compositionally biased region" description="Acidic residues" evidence="1">
    <location>
        <begin position="79"/>
        <end position="102"/>
    </location>
</feature>
<dbReference type="AlphaFoldDB" id="V5HZU4"/>
<feature type="compositionally biased region" description="Acidic residues" evidence="1">
    <location>
        <begin position="1"/>
        <end position="15"/>
    </location>
</feature>
<dbReference type="GO" id="GO:0016592">
    <property type="term" value="C:mediator complex"/>
    <property type="evidence" value="ECO:0007669"/>
    <property type="project" value="InterPro"/>
</dbReference>
<accession>V5HZU4</accession>
<protein>
    <submittedName>
        <fullName evidence="3">Putative retrotransposon-like 1</fullName>
    </submittedName>
</protein>
<dbReference type="EMBL" id="GANP01000004">
    <property type="protein sequence ID" value="JAB84464.1"/>
    <property type="molecule type" value="mRNA"/>
</dbReference>
<dbReference type="GO" id="GO:0070847">
    <property type="term" value="C:core mediator complex"/>
    <property type="evidence" value="ECO:0007669"/>
    <property type="project" value="TreeGrafter"/>
</dbReference>